<evidence type="ECO:0000313" key="2">
    <source>
        <dbReference type="Proteomes" id="UP000184097"/>
    </source>
</evidence>
<evidence type="ECO:0000313" key="1">
    <source>
        <dbReference type="EMBL" id="SHN57003.1"/>
    </source>
</evidence>
<sequence>MQELFLPGGALLATIQDIPDVAKENPAVLIGSDIHQHDGAKKGVGFSKILAGSNVTKDRAVAPDVVTFDGDAAGDDHADHRSFVSCVEENLIFVKRPFK</sequence>
<organism evidence="1 2">
    <name type="scientific">Butyrivibrio hungatei DSM 14810</name>
    <dbReference type="NCBI Taxonomy" id="1121132"/>
    <lineage>
        <taxon>Bacteria</taxon>
        <taxon>Bacillati</taxon>
        <taxon>Bacillota</taxon>
        <taxon>Clostridia</taxon>
        <taxon>Lachnospirales</taxon>
        <taxon>Lachnospiraceae</taxon>
        <taxon>Butyrivibrio</taxon>
    </lineage>
</organism>
<gene>
    <name evidence="1" type="ORF">SAMN02745247_01624</name>
</gene>
<dbReference type="EMBL" id="FRDH01000006">
    <property type="protein sequence ID" value="SHN57003.1"/>
    <property type="molecule type" value="Genomic_DNA"/>
</dbReference>
<name>A0A1M7SEU9_9FIRM</name>
<dbReference type="AlphaFoldDB" id="A0A1M7SEU9"/>
<accession>A0A1M7SEU9</accession>
<reference evidence="1 2" key="1">
    <citation type="submission" date="2016-12" db="EMBL/GenBank/DDBJ databases">
        <authorList>
            <person name="Song W.-J."/>
            <person name="Kurnit D.M."/>
        </authorList>
    </citation>
    <scope>NUCLEOTIDE SEQUENCE [LARGE SCALE GENOMIC DNA]</scope>
    <source>
        <strain evidence="1 2">DSM 14810</strain>
    </source>
</reference>
<protein>
    <submittedName>
        <fullName evidence="1">Uncharacterized protein</fullName>
    </submittedName>
</protein>
<proteinExistence type="predicted"/>
<dbReference type="Proteomes" id="UP000184097">
    <property type="component" value="Unassembled WGS sequence"/>
</dbReference>